<protein>
    <submittedName>
        <fullName evidence="2">Uncharacterized protein</fullName>
    </submittedName>
</protein>
<dbReference type="Proteomes" id="UP000324897">
    <property type="component" value="Chromosome 3"/>
</dbReference>
<evidence type="ECO:0000256" key="1">
    <source>
        <dbReference type="SAM" id="MobiDB-lite"/>
    </source>
</evidence>
<dbReference type="AlphaFoldDB" id="A0A5J9THU9"/>
<sequence length="200" mass="21160">MATMPSKAVAARRSTTTRPRPDPAPTAKIHPSDIILRRARSRRPADVARASSLPFLRVTVTALDHGGQARRLHPRERLRSRCAAMVAGRLAALSFICRHRGARRHIKQTVACRRQGSGMVRPTVERAASGGGACRRPGAGAQVPATPRTHSGPDPVLGHPVLLPRAEAPNGGWPGHDDIDNGQACSGPGLLSCLAARASC</sequence>
<organism evidence="2 3">
    <name type="scientific">Eragrostis curvula</name>
    <name type="common">weeping love grass</name>
    <dbReference type="NCBI Taxonomy" id="38414"/>
    <lineage>
        <taxon>Eukaryota</taxon>
        <taxon>Viridiplantae</taxon>
        <taxon>Streptophyta</taxon>
        <taxon>Embryophyta</taxon>
        <taxon>Tracheophyta</taxon>
        <taxon>Spermatophyta</taxon>
        <taxon>Magnoliopsida</taxon>
        <taxon>Liliopsida</taxon>
        <taxon>Poales</taxon>
        <taxon>Poaceae</taxon>
        <taxon>PACMAD clade</taxon>
        <taxon>Chloridoideae</taxon>
        <taxon>Eragrostideae</taxon>
        <taxon>Eragrostidinae</taxon>
        <taxon>Eragrostis</taxon>
    </lineage>
</organism>
<proteinExistence type="predicted"/>
<evidence type="ECO:0000313" key="3">
    <source>
        <dbReference type="Proteomes" id="UP000324897"/>
    </source>
</evidence>
<dbReference type="Gramene" id="TVU10271">
    <property type="protein sequence ID" value="TVU10271"/>
    <property type="gene ID" value="EJB05_43792"/>
</dbReference>
<evidence type="ECO:0000313" key="2">
    <source>
        <dbReference type="EMBL" id="TVU10271.1"/>
    </source>
</evidence>
<gene>
    <name evidence="2" type="ORF">EJB05_43792</name>
</gene>
<reference evidence="2 3" key="1">
    <citation type="journal article" date="2019" name="Sci. Rep.">
        <title>A high-quality genome of Eragrostis curvula grass provides insights into Poaceae evolution and supports new strategies to enhance forage quality.</title>
        <authorList>
            <person name="Carballo J."/>
            <person name="Santos B.A.C.M."/>
            <person name="Zappacosta D."/>
            <person name="Garbus I."/>
            <person name="Selva J.P."/>
            <person name="Gallo C.A."/>
            <person name="Diaz A."/>
            <person name="Albertini E."/>
            <person name="Caccamo M."/>
            <person name="Echenique V."/>
        </authorList>
    </citation>
    <scope>NUCLEOTIDE SEQUENCE [LARGE SCALE GENOMIC DNA]</scope>
    <source>
        <strain evidence="3">cv. Victoria</strain>
        <tissue evidence="2">Leaf</tissue>
    </source>
</reference>
<accession>A0A5J9THU9</accession>
<dbReference type="EMBL" id="RWGY01000039">
    <property type="protein sequence ID" value="TVU10271.1"/>
    <property type="molecule type" value="Genomic_DNA"/>
</dbReference>
<feature type="region of interest" description="Disordered" evidence="1">
    <location>
        <begin position="128"/>
        <end position="153"/>
    </location>
</feature>
<name>A0A5J9THU9_9POAL</name>
<keyword evidence="3" id="KW-1185">Reference proteome</keyword>
<feature type="region of interest" description="Disordered" evidence="1">
    <location>
        <begin position="1"/>
        <end position="30"/>
    </location>
</feature>
<comment type="caution">
    <text evidence="2">The sequence shown here is derived from an EMBL/GenBank/DDBJ whole genome shotgun (WGS) entry which is preliminary data.</text>
</comment>